<evidence type="ECO:0000313" key="3">
    <source>
        <dbReference type="Proteomes" id="UP000199438"/>
    </source>
</evidence>
<protein>
    <submittedName>
        <fullName evidence="2">Transcriptional regulator, AlpA family</fullName>
    </submittedName>
</protein>
<dbReference type="Pfam" id="PF12728">
    <property type="entry name" value="HTH_17"/>
    <property type="match status" value="1"/>
</dbReference>
<dbReference type="NCBIfam" id="TIGR01764">
    <property type="entry name" value="excise"/>
    <property type="match status" value="1"/>
</dbReference>
<dbReference type="STRING" id="1334022.SAMN04487907_10432"/>
<dbReference type="EMBL" id="FOKV01000004">
    <property type="protein sequence ID" value="SFC38654.1"/>
    <property type="molecule type" value="Genomic_DNA"/>
</dbReference>
<name>A0A1I1IQZ3_9FLAO</name>
<sequence length="96" mass="11288">MSAIQILEKLERIERMIRANKPVLSFEEAAEYTGLSKSYLYKLTARGEIPYSKPRGKMIYFSREKLDEWLLQNSFKSLSDLEQEAISYTAKNKKFQ</sequence>
<dbReference type="OrthoDB" id="597977at2"/>
<dbReference type="InterPro" id="IPR041657">
    <property type="entry name" value="HTH_17"/>
</dbReference>
<accession>A0A1I1IQZ3</accession>
<dbReference type="Gene3D" id="3.90.105.50">
    <property type="match status" value="1"/>
</dbReference>
<dbReference type="InterPro" id="IPR038148">
    <property type="entry name" value="Tn1545/Tn916_Xis"/>
</dbReference>
<evidence type="ECO:0000313" key="2">
    <source>
        <dbReference type="EMBL" id="SFC38654.1"/>
    </source>
</evidence>
<dbReference type="GO" id="GO:0003677">
    <property type="term" value="F:DNA binding"/>
    <property type="evidence" value="ECO:0007669"/>
    <property type="project" value="InterPro"/>
</dbReference>
<gene>
    <name evidence="2" type="ORF">SAMN04487907_10432</name>
</gene>
<organism evidence="2 3">
    <name type="scientific">Zunongwangia mangrovi</name>
    <dbReference type="NCBI Taxonomy" id="1334022"/>
    <lineage>
        <taxon>Bacteria</taxon>
        <taxon>Pseudomonadati</taxon>
        <taxon>Bacteroidota</taxon>
        <taxon>Flavobacteriia</taxon>
        <taxon>Flavobacteriales</taxon>
        <taxon>Flavobacteriaceae</taxon>
        <taxon>Zunongwangia</taxon>
    </lineage>
</organism>
<dbReference type="InterPro" id="IPR009061">
    <property type="entry name" value="DNA-bd_dom_put_sf"/>
</dbReference>
<dbReference type="SUPFAM" id="SSF46955">
    <property type="entry name" value="Putative DNA-binding domain"/>
    <property type="match status" value="1"/>
</dbReference>
<keyword evidence="3" id="KW-1185">Reference proteome</keyword>
<dbReference type="RefSeq" id="WP_092542418.1">
    <property type="nucleotide sequence ID" value="NZ_FOKV01000004.1"/>
</dbReference>
<reference evidence="3" key="1">
    <citation type="submission" date="2016-10" db="EMBL/GenBank/DDBJ databases">
        <authorList>
            <person name="Varghese N."/>
            <person name="Submissions S."/>
        </authorList>
    </citation>
    <scope>NUCLEOTIDE SEQUENCE [LARGE SCALE GENOMIC DNA]</scope>
    <source>
        <strain evidence="3">DSM 24499</strain>
    </source>
</reference>
<dbReference type="Proteomes" id="UP000199438">
    <property type="component" value="Unassembled WGS sequence"/>
</dbReference>
<dbReference type="InterPro" id="IPR010093">
    <property type="entry name" value="SinI_DNA-bd"/>
</dbReference>
<dbReference type="AlphaFoldDB" id="A0A1I1IQZ3"/>
<proteinExistence type="predicted"/>
<feature type="domain" description="Helix-turn-helix" evidence="1">
    <location>
        <begin position="23"/>
        <end position="73"/>
    </location>
</feature>
<evidence type="ECO:0000259" key="1">
    <source>
        <dbReference type="Pfam" id="PF12728"/>
    </source>
</evidence>